<accession>A0A9Q0XDQ9</accession>
<dbReference type="EMBL" id="JAPFRF010000014">
    <property type="protein sequence ID" value="KAJ7311122.1"/>
    <property type="molecule type" value="Genomic_DNA"/>
</dbReference>
<evidence type="ECO:0000313" key="3">
    <source>
        <dbReference type="Proteomes" id="UP001142489"/>
    </source>
</evidence>
<protein>
    <submittedName>
        <fullName evidence="2">Uncharacterized protein</fullName>
    </submittedName>
</protein>
<dbReference type="Proteomes" id="UP001142489">
    <property type="component" value="Unassembled WGS sequence"/>
</dbReference>
<proteinExistence type="predicted"/>
<organism evidence="2 3">
    <name type="scientific">Phrynocephalus forsythii</name>
    <dbReference type="NCBI Taxonomy" id="171643"/>
    <lineage>
        <taxon>Eukaryota</taxon>
        <taxon>Metazoa</taxon>
        <taxon>Chordata</taxon>
        <taxon>Craniata</taxon>
        <taxon>Vertebrata</taxon>
        <taxon>Euteleostomi</taxon>
        <taxon>Lepidosauria</taxon>
        <taxon>Squamata</taxon>
        <taxon>Bifurcata</taxon>
        <taxon>Unidentata</taxon>
        <taxon>Episquamata</taxon>
        <taxon>Toxicofera</taxon>
        <taxon>Iguania</taxon>
        <taxon>Acrodonta</taxon>
        <taxon>Agamidae</taxon>
        <taxon>Agaminae</taxon>
        <taxon>Phrynocephalus</taxon>
    </lineage>
</organism>
<comment type="caution">
    <text evidence="2">The sequence shown here is derived from an EMBL/GenBank/DDBJ whole genome shotgun (WGS) entry which is preliminary data.</text>
</comment>
<feature type="region of interest" description="Disordered" evidence="1">
    <location>
        <begin position="115"/>
        <end position="175"/>
    </location>
</feature>
<gene>
    <name evidence="2" type="ORF">JRQ81_006724</name>
</gene>
<reference evidence="2" key="1">
    <citation type="journal article" date="2023" name="DNA Res.">
        <title>Chromosome-level genome assembly of Phrynocephalus forsythii using third-generation DNA sequencing and Hi-C analysis.</title>
        <authorList>
            <person name="Qi Y."/>
            <person name="Zhao W."/>
            <person name="Zhao Y."/>
            <person name="Niu C."/>
            <person name="Cao S."/>
            <person name="Zhang Y."/>
        </authorList>
    </citation>
    <scope>NUCLEOTIDE SEQUENCE</scope>
    <source>
        <tissue evidence="2">Muscle</tissue>
    </source>
</reference>
<feature type="compositionally biased region" description="Polar residues" evidence="1">
    <location>
        <begin position="120"/>
        <end position="137"/>
    </location>
</feature>
<keyword evidence="3" id="KW-1185">Reference proteome</keyword>
<evidence type="ECO:0000256" key="1">
    <source>
        <dbReference type="SAM" id="MobiDB-lite"/>
    </source>
</evidence>
<sequence>MDAKEHTFKCCLDCSGKMPITDGHSHCLYCLGEGHRPQICRHCRKFTKIALKARRHDLEVHLMEKALQPMPLFSSKPSSTLLMKVEMKRAASESTKQQEEGGSCTALENLSVLSDRPSAVKSQIPTAEPTKISSNLSPPARKKCKKAFDSESTKKKKSKPKSKPTQQKRMVASDV</sequence>
<name>A0A9Q0XDQ9_9SAUR</name>
<dbReference type="AlphaFoldDB" id="A0A9Q0XDQ9"/>
<evidence type="ECO:0000313" key="2">
    <source>
        <dbReference type="EMBL" id="KAJ7311122.1"/>
    </source>
</evidence>